<evidence type="ECO:0000256" key="2">
    <source>
        <dbReference type="SAM" id="MobiDB-lite"/>
    </source>
</evidence>
<evidence type="ECO:0000313" key="5">
    <source>
        <dbReference type="Proteomes" id="UP001316184"/>
    </source>
</evidence>
<keyword evidence="1" id="KW-0238">DNA-binding</keyword>
<feature type="region of interest" description="Disordered" evidence="2">
    <location>
        <begin position="62"/>
        <end position="88"/>
    </location>
</feature>
<dbReference type="InterPro" id="IPR036625">
    <property type="entry name" value="E3-bd_dom_sf"/>
</dbReference>
<organism evidence="4 5">
    <name type="scientific">Aeromicrobium wangtongii</name>
    <dbReference type="NCBI Taxonomy" id="2969247"/>
    <lineage>
        <taxon>Bacteria</taxon>
        <taxon>Bacillati</taxon>
        <taxon>Actinomycetota</taxon>
        <taxon>Actinomycetes</taxon>
        <taxon>Propionibacteriales</taxon>
        <taxon>Nocardioidaceae</taxon>
        <taxon>Aeromicrobium</taxon>
    </lineage>
</organism>
<gene>
    <name evidence="4" type="ORF">NQV15_11535</name>
</gene>
<evidence type="ECO:0000313" key="4">
    <source>
        <dbReference type="EMBL" id="UUP12485.1"/>
    </source>
</evidence>
<dbReference type="Gene3D" id="4.10.320.10">
    <property type="entry name" value="E3-binding domain"/>
    <property type="match status" value="1"/>
</dbReference>
<protein>
    <submittedName>
        <fullName evidence="4">Lsr2 family protein</fullName>
    </submittedName>
</protein>
<evidence type="ECO:0000259" key="3">
    <source>
        <dbReference type="Pfam" id="PF23359"/>
    </source>
</evidence>
<dbReference type="Pfam" id="PF23359">
    <property type="entry name" value="Lsr2_DNA-bd"/>
    <property type="match status" value="1"/>
</dbReference>
<name>A0ABY5M2R8_9ACTN</name>
<accession>A0ABY5M2R8</accession>
<dbReference type="RefSeq" id="WP_232400008.1">
    <property type="nucleotide sequence ID" value="NZ_CP102173.1"/>
</dbReference>
<dbReference type="InterPro" id="IPR055370">
    <property type="entry name" value="Lsr2_DNA-bd"/>
</dbReference>
<keyword evidence="5" id="KW-1185">Reference proteome</keyword>
<sequence length="129" mass="14562">MPKREIVPDPIVTVIDDYDGKELPPDTPPERYLLRGRTYDLYLSKESKQAVDSFLDQLVDGAQEVRDTTSPTQRRRRSGGGGGGVRIRDGFTIHDLREWARANGHEVSDNRRAPTKVIEAFNEAHSSSR</sequence>
<dbReference type="Proteomes" id="UP001316184">
    <property type="component" value="Chromosome"/>
</dbReference>
<dbReference type="EMBL" id="CP102173">
    <property type="protein sequence ID" value="UUP12485.1"/>
    <property type="molecule type" value="Genomic_DNA"/>
</dbReference>
<evidence type="ECO:0000256" key="1">
    <source>
        <dbReference type="ARBA" id="ARBA00023125"/>
    </source>
</evidence>
<feature type="domain" description="Lsr2 DNA-binding" evidence="3">
    <location>
        <begin position="97"/>
        <end position="124"/>
    </location>
</feature>
<reference evidence="4 5" key="1">
    <citation type="submission" date="2022-08" db="EMBL/GenBank/DDBJ databases">
        <title>novel species in genus Aeromicrobium.</title>
        <authorList>
            <person name="Ye L."/>
        </authorList>
    </citation>
    <scope>NUCLEOTIDE SEQUENCE [LARGE SCALE GENOMIC DNA]</scope>
    <source>
        <strain evidence="5">zg-Y1379</strain>
    </source>
</reference>
<proteinExistence type="predicted"/>